<dbReference type="Gene3D" id="3.30.70.270">
    <property type="match status" value="2"/>
</dbReference>
<dbReference type="InterPro" id="IPR043128">
    <property type="entry name" value="Rev_trsase/Diguanyl_cyclase"/>
</dbReference>
<dbReference type="InterPro" id="IPR050951">
    <property type="entry name" value="Retrovirus_Pol_polyprotein"/>
</dbReference>
<evidence type="ECO:0000313" key="3">
    <source>
        <dbReference type="Proteomes" id="UP001307889"/>
    </source>
</evidence>
<dbReference type="CDD" id="cd01647">
    <property type="entry name" value="RT_LTR"/>
    <property type="match status" value="1"/>
</dbReference>
<name>A0ABN7ABT3_9HEMI</name>
<reference evidence="2 3" key="1">
    <citation type="submission" date="2023-09" db="EMBL/GenBank/DDBJ databases">
        <title>Nesidiocoris tenuis whole genome shotgun sequence.</title>
        <authorList>
            <person name="Shibata T."/>
            <person name="Shimoda M."/>
            <person name="Kobayashi T."/>
            <person name="Uehara T."/>
        </authorList>
    </citation>
    <scope>NUCLEOTIDE SEQUENCE [LARGE SCALE GENOMIC DNA]</scope>
    <source>
        <strain evidence="2 3">Japan</strain>
    </source>
</reference>
<dbReference type="GO" id="GO:0003964">
    <property type="term" value="F:RNA-directed DNA polymerase activity"/>
    <property type="evidence" value="ECO:0007669"/>
    <property type="project" value="UniProtKB-KW"/>
</dbReference>
<keyword evidence="2" id="KW-0808">Transferase</keyword>
<keyword evidence="3" id="KW-1185">Reference proteome</keyword>
<evidence type="ECO:0000313" key="2">
    <source>
        <dbReference type="EMBL" id="BES89773.1"/>
    </source>
</evidence>
<feature type="domain" description="Reverse transcriptase" evidence="1">
    <location>
        <begin position="1"/>
        <end position="80"/>
    </location>
</feature>
<protein>
    <submittedName>
        <fullName evidence="2">Reverse transcriptase (RNA-dependent DNA polymerase)</fullName>
    </submittedName>
</protein>
<dbReference type="SUPFAM" id="SSF56672">
    <property type="entry name" value="DNA/RNA polymerases"/>
    <property type="match status" value="1"/>
</dbReference>
<dbReference type="Proteomes" id="UP001307889">
    <property type="component" value="Chromosome 2"/>
</dbReference>
<evidence type="ECO:0000259" key="1">
    <source>
        <dbReference type="PROSITE" id="PS50878"/>
    </source>
</evidence>
<proteinExistence type="predicted"/>
<organism evidence="2 3">
    <name type="scientific">Nesidiocoris tenuis</name>
    <dbReference type="NCBI Taxonomy" id="355587"/>
    <lineage>
        <taxon>Eukaryota</taxon>
        <taxon>Metazoa</taxon>
        <taxon>Ecdysozoa</taxon>
        <taxon>Arthropoda</taxon>
        <taxon>Hexapoda</taxon>
        <taxon>Insecta</taxon>
        <taxon>Pterygota</taxon>
        <taxon>Neoptera</taxon>
        <taxon>Paraneoptera</taxon>
        <taxon>Hemiptera</taxon>
        <taxon>Heteroptera</taxon>
        <taxon>Panheteroptera</taxon>
        <taxon>Cimicomorpha</taxon>
        <taxon>Miridae</taxon>
        <taxon>Dicyphina</taxon>
        <taxon>Nesidiocoris</taxon>
    </lineage>
</organism>
<sequence>MPFGLRNAPSTFQRFMNEVLNDLNFVLPYLDDIIVLSESEEEHLKHLKSVFDRLDKHGLRINVGKSEFGHEEIPFFGYLFTCNGSKPLPAKVQAILEYKLPETIAGLRRFLGMLNFYSKYIPEASKTQALLHEFIKDARKKDTRPWID</sequence>
<dbReference type="PANTHER" id="PTHR37984:SF5">
    <property type="entry name" value="PROTEIN NYNRIN-LIKE"/>
    <property type="match status" value="1"/>
</dbReference>
<accession>A0ABN7ABT3</accession>
<dbReference type="Pfam" id="PF00078">
    <property type="entry name" value="RVT_1"/>
    <property type="match status" value="1"/>
</dbReference>
<keyword evidence="2" id="KW-0548">Nucleotidyltransferase</keyword>
<dbReference type="PROSITE" id="PS50878">
    <property type="entry name" value="RT_POL"/>
    <property type="match status" value="1"/>
</dbReference>
<dbReference type="InterPro" id="IPR043502">
    <property type="entry name" value="DNA/RNA_pol_sf"/>
</dbReference>
<keyword evidence="2" id="KW-0695">RNA-directed DNA polymerase</keyword>
<dbReference type="PANTHER" id="PTHR37984">
    <property type="entry name" value="PROTEIN CBG26694"/>
    <property type="match status" value="1"/>
</dbReference>
<dbReference type="InterPro" id="IPR000477">
    <property type="entry name" value="RT_dom"/>
</dbReference>
<dbReference type="EMBL" id="AP028910">
    <property type="protein sequence ID" value="BES89773.1"/>
    <property type="molecule type" value="Genomic_DNA"/>
</dbReference>
<gene>
    <name evidence="2" type="ORF">NTJ_02580</name>
</gene>